<comment type="caution">
    <text evidence="7">The sequence shown here is derived from an EMBL/GenBank/DDBJ whole genome shotgun (WGS) entry which is preliminary data.</text>
</comment>
<accession>A0A9P8PZA1</accession>
<feature type="domain" description="Luciferase-like" evidence="6">
    <location>
        <begin position="48"/>
        <end position="407"/>
    </location>
</feature>
<dbReference type="InterPro" id="IPR036661">
    <property type="entry name" value="Luciferase-like_sf"/>
</dbReference>
<dbReference type="InterPro" id="IPR016215">
    <property type="entry name" value="NTA_MOA"/>
</dbReference>
<dbReference type="InterPro" id="IPR011251">
    <property type="entry name" value="Luciferase-like_dom"/>
</dbReference>
<dbReference type="SUPFAM" id="SSF51679">
    <property type="entry name" value="Bacterial luciferase-like"/>
    <property type="match status" value="1"/>
</dbReference>
<evidence type="ECO:0000256" key="1">
    <source>
        <dbReference type="ARBA" id="ARBA00022630"/>
    </source>
</evidence>
<comment type="similarity">
    <text evidence="5">Belongs to the NtaA/SnaA/DszA monooxygenase family.</text>
</comment>
<dbReference type="PIRSF" id="PIRSF000337">
    <property type="entry name" value="NTA_MOA"/>
    <property type="match status" value="1"/>
</dbReference>
<evidence type="ECO:0000256" key="5">
    <source>
        <dbReference type="ARBA" id="ARBA00033748"/>
    </source>
</evidence>
<evidence type="ECO:0000256" key="4">
    <source>
        <dbReference type="ARBA" id="ARBA00023033"/>
    </source>
</evidence>
<keyword evidence="1" id="KW-0285">Flavoprotein</keyword>
<keyword evidence="3" id="KW-0560">Oxidoreductase</keyword>
<dbReference type="GO" id="GO:0016705">
    <property type="term" value="F:oxidoreductase activity, acting on paired donors, with incorporation or reduction of molecular oxygen"/>
    <property type="evidence" value="ECO:0007669"/>
    <property type="project" value="InterPro"/>
</dbReference>
<gene>
    <name evidence="7" type="ORF">WICPIJ_007946</name>
</gene>
<evidence type="ECO:0000256" key="2">
    <source>
        <dbReference type="ARBA" id="ARBA00022643"/>
    </source>
</evidence>
<keyword evidence="2" id="KW-0288">FMN</keyword>
<dbReference type="GO" id="GO:0004497">
    <property type="term" value="F:monooxygenase activity"/>
    <property type="evidence" value="ECO:0007669"/>
    <property type="project" value="UniProtKB-KW"/>
</dbReference>
<dbReference type="OrthoDB" id="5561043at2759"/>
<dbReference type="InterPro" id="IPR051260">
    <property type="entry name" value="Diverse_substr_monoxygenases"/>
</dbReference>
<dbReference type="Pfam" id="PF00296">
    <property type="entry name" value="Bac_luciferase"/>
    <property type="match status" value="1"/>
</dbReference>
<organism evidence="7 8">
    <name type="scientific">Wickerhamomyces pijperi</name>
    <name type="common">Yeast</name>
    <name type="synonym">Pichia pijperi</name>
    <dbReference type="NCBI Taxonomy" id="599730"/>
    <lineage>
        <taxon>Eukaryota</taxon>
        <taxon>Fungi</taxon>
        <taxon>Dikarya</taxon>
        <taxon>Ascomycota</taxon>
        <taxon>Saccharomycotina</taxon>
        <taxon>Saccharomycetes</taxon>
        <taxon>Phaffomycetales</taxon>
        <taxon>Wickerhamomycetaceae</taxon>
        <taxon>Wickerhamomyces</taxon>
    </lineage>
</organism>
<protein>
    <recommendedName>
        <fullName evidence="6">Luciferase-like domain-containing protein</fullName>
    </recommendedName>
</protein>
<keyword evidence="4" id="KW-0503">Monooxygenase</keyword>
<dbReference type="NCBIfam" id="TIGR03860">
    <property type="entry name" value="FMN_nitrolo"/>
    <property type="match status" value="1"/>
</dbReference>
<dbReference type="Gene3D" id="3.20.20.30">
    <property type="entry name" value="Luciferase-like domain"/>
    <property type="match status" value="1"/>
</dbReference>
<dbReference type="AlphaFoldDB" id="A0A9P8PZA1"/>
<reference evidence="7" key="2">
    <citation type="submission" date="2021-01" db="EMBL/GenBank/DDBJ databases">
        <authorList>
            <person name="Schikora-Tamarit M.A."/>
        </authorList>
    </citation>
    <scope>NUCLEOTIDE SEQUENCE</scope>
    <source>
        <strain evidence="7">CBS2887</strain>
    </source>
</reference>
<dbReference type="Proteomes" id="UP000774326">
    <property type="component" value="Unassembled WGS sequence"/>
</dbReference>
<evidence type="ECO:0000256" key="3">
    <source>
        <dbReference type="ARBA" id="ARBA00023002"/>
    </source>
</evidence>
<evidence type="ECO:0000313" key="8">
    <source>
        <dbReference type="Proteomes" id="UP000774326"/>
    </source>
</evidence>
<evidence type="ECO:0000259" key="6">
    <source>
        <dbReference type="Pfam" id="PF00296"/>
    </source>
</evidence>
<dbReference type="PANTHER" id="PTHR30011:SF16">
    <property type="entry name" value="C2H2 FINGER DOMAIN TRANSCRIPTION FACTOR (EUROFUNG)-RELATED"/>
    <property type="match status" value="1"/>
</dbReference>
<proteinExistence type="inferred from homology"/>
<evidence type="ECO:0000313" key="7">
    <source>
        <dbReference type="EMBL" id="KAH3681086.1"/>
    </source>
</evidence>
<reference evidence="7" key="1">
    <citation type="journal article" date="2021" name="Open Biol.">
        <title>Shared evolutionary footprints suggest mitochondrial oxidative damage underlies multiple complex I losses in fungi.</title>
        <authorList>
            <person name="Schikora-Tamarit M.A."/>
            <person name="Marcet-Houben M."/>
            <person name="Nosek J."/>
            <person name="Gabaldon T."/>
        </authorList>
    </citation>
    <scope>NUCLEOTIDE SEQUENCE</scope>
    <source>
        <strain evidence="7">CBS2887</strain>
    </source>
</reference>
<keyword evidence="8" id="KW-1185">Reference proteome</keyword>
<name>A0A9P8PZA1_WICPI</name>
<sequence>MTTTSAAPPLKKQKKERKPLVINFFQALTPVLHAPGQWRNPRDQSRGYTKAEHWIKLAQLAEKGKIHGLFIGDSLAIYGGYKGPYNFEEAAKSGNNFPKNDPTAYLSAIAVSTKNISVGLTCSTLSEHPYHFARRMATMDHISGGRVGWNIVSSLLPSAGRQLASDGKLPAKEVRYEKTDEYVEVFYKLLLSSWRDDGVVFDRENGIVSNPDAIREINHDGKWFKVPGPQITEPTPGRIPLIIQAGSSEKGLLLGAKHAEVVFFIVRDHESARKQIAETKRVAKEKYGRNPDNIKFIASLRVLVAKDHEDLKRKQEEIAKYHDIEGVLVQLGGGGLDLSPYDYDEDLSKRDDLPPAAVGLVKGHQASFPNEIITKRFIATHFFTNDFVGTAEEVADKIEELVDATGVDGFNLSNIVFPETFTDIIEYLIPELQKRGLAQKEYAVEGGSFRQQVFGSKDQEFVTPDHYAYGLRWNKGESKEEFEERLAKLEKQHDQLKIWADRD</sequence>
<dbReference type="PANTHER" id="PTHR30011">
    <property type="entry name" value="ALKANESULFONATE MONOOXYGENASE-RELATED"/>
    <property type="match status" value="1"/>
</dbReference>
<dbReference type="EMBL" id="JAEUBG010004599">
    <property type="protein sequence ID" value="KAH3681086.1"/>
    <property type="molecule type" value="Genomic_DNA"/>
</dbReference>